<name>A0A6G1JK62_9PLEO</name>
<reference evidence="1" key="1">
    <citation type="journal article" date="2020" name="Stud. Mycol.">
        <title>101 Dothideomycetes genomes: a test case for predicting lifestyles and emergence of pathogens.</title>
        <authorList>
            <person name="Haridas S."/>
            <person name="Albert R."/>
            <person name="Binder M."/>
            <person name="Bloem J."/>
            <person name="Labutti K."/>
            <person name="Salamov A."/>
            <person name="Andreopoulos B."/>
            <person name="Baker S."/>
            <person name="Barry K."/>
            <person name="Bills G."/>
            <person name="Bluhm B."/>
            <person name="Cannon C."/>
            <person name="Castanera R."/>
            <person name="Culley D."/>
            <person name="Daum C."/>
            <person name="Ezra D."/>
            <person name="Gonzalez J."/>
            <person name="Henrissat B."/>
            <person name="Kuo A."/>
            <person name="Liang C."/>
            <person name="Lipzen A."/>
            <person name="Lutzoni F."/>
            <person name="Magnuson J."/>
            <person name="Mondo S."/>
            <person name="Nolan M."/>
            <person name="Ohm R."/>
            <person name="Pangilinan J."/>
            <person name="Park H.-J."/>
            <person name="Ramirez L."/>
            <person name="Alfaro M."/>
            <person name="Sun H."/>
            <person name="Tritt A."/>
            <person name="Yoshinaga Y."/>
            <person name="Zwiers L.-H."/>
            <person name="Turgeon B."/>
            <person name="Goodwin S."/>
            <person name="Spatafora J."/>
            <person name="Crous P."/>
            <person name="Grigoriev I."/>
        </authorList>
    </citation>
    <scope>NUCLEOTIDE SEQUENCE</scope>
    <source>
        <strain evidence="1">CBS 122367</strain>
    </source>
</reference>
<keyword evidence="2" id="KW-1185">Reference proteome</keyword>
<proteinExistence type="predicted"/>
<gene>
    <name evidence="1" type="ORF">K458DRAFT_64574</name>
</gene>
<evidence type="ECO:0000313" key="2">
    <source>
        <dbReference type="Proteomes" id="UP000799291"/>
    </source>
</evidence>
<dbReference type="AlphaFoldDB" id="A0A6G1JK62"/>
<protein>
    <submittedName>
        <fullName evidence="1">Uncharacterized protein</fullName>
    </submittedName>
</protein>
<accession>A0A6G1JK62</accession>
<organism evidence="1 2">
    <name type="scientific">Lentithecium fluviatile CBS 122367</name>
    <dbReference type="NCBI Taxonomy" id="1168545"/>
    <lineage>
        <taxon>Eukaryota</taxon>
        <taxon>Fungi</taxon>
        <taxon>Dikarya</taxon>
        <taxon>Ascomycota</taxon>
        <taxon>Pezizomycotina</taxon>
        <taxon>Dothideomycetes</taxon>
        <taxon>Pleosporomycetidae</taxon>
        <taxon>Pleosporales</taxon>
        <taxon>Massarineae</taxon>
        <taxon>Lentitheciaceae</taxon>
        <taxon>Lentithecium</taxon>
    </lineage>
</organism>
<dbReference type="Proteomes" id="UP000799291">
    <property type="component" value="Unassembled WGS sequence"/>
</dbReference>
<dbReference type="EMBL" id="MU005570">
    <property type="protein sequence ID" value="KAF2690944.1"/>
    <property type="molecule type" value="Genomic_DNA"/>
</dbReference>
<sequence length="183" mass="20414">MAGNCRHLVNMPAPHPPPGQCIAHICEVRSAHYSDSRSISCTRQRSSVGRWCPCQSAGRRSLNDESVPQIYLLSDVNTAHRYPHDTFVPPLYVLSTLDRALSFLLYRDLRAFNGPCSESVEKRLNELRRGTRWSGSHDRAQCVGTSLASDNALDACSLDAWPMTIPISHLYALERHQPGRVCG</sequence>
<evidence type="ECO:0000313" key="1">
    <source>
        <dbReference type="EMBL" id="KAF2690944.1"/>
    </source>
</evidence>